<dbReference type="CDD" id="cd06571">
    <property type="entry name" value="Bac_DnaA_C"/>
    <property type="match status" value="1"/>
</dbReference>
<dbReference type="InterPro" id="IPR013159">
    <property type="entry name" value="DnaA_C"/>
</dbReference>
<dbReference type="Gene3D" id="3.40.50.300">
    <property type="entry name" value="P-loop containing nucleotide triphosphate hydrolases"/>
    <property type="match status" value="1"/>
</dbReference>
<feature type="domain" description="AAA+ ATPase" evidence="12">
    <location>
        <begin position="149"/>
        <end position="278"/>
    </location>
</feature>
<feature type="region of interest" description="Domain IV, binds dsDNA" evidence="8">
    <location>
        <begin position="334"/>
        <end position="454"/>
    </location>
</feature>
<dbReference type="SUPFAM" id="SSF52540">
    <property type="entry name" value="P-loop containing nucleoside triphosphate hydrolases"/>
    <property type="match status" value="1"/>
</dbReference>
<evidence type="ECO:0000259" key="13">
    <source>
        <dbReference type="SMART" id="SM00760"/>
    </source>
</evidence>
<feature type="binding site" evidence="8">
    <location>
        <position position="164"/>
    </location>
    <ligand>
        <name>ATP</name>
        <dbReference type="ChEBI" id="CHEBI:30616"/>
    </ligand>
</feature>
<dbReference type="HAMAP" id="MF_00377">
    <property type="entry name" value="DnaA_bact"/>
    <property type="match status" value="1"/>
</dbReference>
<evidence type="ECO:0000256" key="4">
    <source>
        <dbReference type="ARBA" id="ARBA00022741"/>
    </source>
</evidence>
<comment type="caution">
    <text evidence="14">The sequence shown here is derived from an EMBL/GenBank/DDBJ whole genome shotgun (WGS) entry which is preliminary data.</text>
</comment>
<evidence type="ECO:0000256" key="1">
    <source>
        <dbReference type="ARBA" id="ARBA00006583"/>
    </source>
</evidence>
<sequence>MMNHKDLWKQVLNQIELDTSKANFATWFQNTNLESIDDGRAVVSVPNAFAKEWLEKKYHKSIVRALRGQANSIRSVGYLISSQKDFEKQHVKPNSKAALNEEQLEFKEFSVDRETNLNPKYTFDTFIVGSFNELAHAAALSITKNLGALYNPYFIYGGVGLGKTHLLQAIGNEVKKRNPILKILYLTSEKFMNELISLIQNREPLNSFKEKYRNVDLLIIDDVQFIAGKAKTEEEFFHTFNVLYENGKQIVFSSDRPPQAIPNLEERLRSRFEAGLIADIGEPEYEARLAILKSKISGSARPLSDEVLEYIASVIQKNIRELEGALNLLNAKEKVKEAPLTLDEVKNTLNQLSARSQRVVSTQQILKVVSVFYNIDERDLLARSRKREIVKPRQVAMYLIREDFNGSYPYIGQKLGGRDHTTALHGYDKISKALKKDAKLVEELRLIREKLYKS</sequence>
<dbReference type="InterPro" id="IPR003593">
    <property type="entry name" value="AAA+_ATPase"/>
</dbReference>
<evidence type="ECO:0000256" key="6">
    <source>
        <dbReference type="ARBA" id="ARBA00023121"/>
    </source>
</evidence>
<feature type="binding site" evidence="8">
    <location>
        <position position="160"/>
    </location>
    <ligand>
        <name>ATP</name>
        <dbReference type="ChEBI" id="CHEBI:30616"/>
    </ligand>
</feature>
<evidence type="ECO:0000313" key="14">
    <source>
        <dbReference type="EMBL" id="OGZ43315.1"/>
    </source>
</evidence>
<dbReference type="GO" id="GO:0006270">
    <property type="term" value="P:DNA replication initiation"/>
    <property type="evidence" value="ECO:0007669"/>
    <property type="project" value="UniProtKB-UniRule"/>
</dbReference>
<proteinExistence type="inferred from homology"/>
<dbReference type="GO" id="GO:0003688">
    <property type="term" value="F:DNA replication origin binding"/>
    <property type="evidence" value="ECO:0007669"/>
    <property type="project" value="UniProtKB-UniRule"/>
</dbReference>
<dbReference type="GO" id="GO:0008289">
    <property type="term" value="F:lipid binding"/>
    <property type="evidence" value="ECO:0007669"/>
    <property type="project" value="UniProtKB-KW"/>
</dbReference>
<feature type="domain" description="Chromosomal replication initiator DnaA C-terminal" evidence="13">
    <location>
        <begin position="361"/>
        <end position="430"/>
    </location>
</feature>
<comment type="function">
    <text evidence="8 10">Plays an essential role in the initiation and regulation of chromosomal replication. ATP-DnaA binds to the origin of replication (oriC) to initiate formation of the DNA replication initiation complex once per cell cycle. Binds the DnaA box (a 9 base pair repeat at the origin) and separates the double-stranded (ds)DNA. Forms a right-handed helical filament on oriC DNA; dsDNA binds to the exterior of the filament while single-stranded (ss)DNA is stabiized in the filament's interior. The ATP-DnaA-oriC complex binds and stabilizes one strand of the AT-rich DNA unwinding element (DUE), permitting loading of DNA polymerase. After initiation quickly degrades to an ADP-DnaA complex that is not apt for DNA replication. Binds acidic phospholipids.</text>
</comment>
<dbReference type="Pfam" id="PF11638">
    <property type="entry name" value="DnaA_N"/>
    <property type="match status" value="1"/>
</dbReference>
<dbReference type="EMBL" id="MHNI01000009">
    <property type="protein sequence ID" value="OGZ43315.1"/>
    <property type="molecule type" value="Genomic_DNA"/>
</dbReference>
<comment type="caution">
    <text evidence="8">Lacks conserved residue(s) required for the propagation of feature annotation.</text>
</comment>
<dbReference type="InterPro" id="IPR038454">
    <property type="entry name" value="DnaA_N_sf"/>
</dbReference>
<feature type="region of interest" description="Domain I, interacts with DnaA modulators" evidence="8">
    <location>
        <begin position="1"/>
        <end position="108"/>
    </location>
</feature>
<keyword evidence="3 8" id="KW-0235">DNA replication</keyword>
<keyword evidence="6 8" id="KW-0446">Lipid-binding</keyword>
<dbReference type="AlphaFoldDB" id="A0A1G2FZ13"/>
<evidence type="ECO:0000259" key="12">
    <source>
        <dbReference type="SMART" id="SM00382"/>
    </source>
</evidence>
<dbReference type="SMART" id="SM00382">
    <property type="entry name" value="AAA"/>
    <property type="match status" value="1"/>
</dbReference>
<dbReference type="Gene3D" id="1.10.1750.10">
    <property type="match status" value="1"/>
</dbReference>
<evidence type="ECO:0000256" key="7">
    <source>
        <dbReference type="ARBA" id="ARBA00023125"/>
    </source>
</evidence>
<gene>
    <name evidence="8" type="primary">dnaA</name>
    <name evidence="14" type="ORF">A2W41_01180</name>
</gene>
<dbReference type="NCBIfam" id="TIGR00362">
    <property type="entry name" value="DnaA"/>
    <property type="match status" value="1"/>
</dbReference>
<dbReference type="PANTHER" id="PTHR30050:SF2">
    <property type="entry name" value="CHROMOSOMAL REPLICATION INITIATOR PROTEIN DNAA"/>
    <property type="match status" value="1"/>
</dbReference>
<dbReference type="Proteomes" id="UP000176700">
    <property type="component" value="Unassembled WGS sequence"/>
</dbReference>
<protein>
    <recommendedName>
        <fullName evidence="8 9">Chromosomal replication initiator protein DnaA</fullName>
    </recommendedName>
</protein>
<keyword evidence="4 8" id="KW-0547">Nucleotide-binding</keyword>
<dbReference type="SMART" id="SM00760">
    <property type="entry name" value="Bac_DnaA_C"/>
    <property type="match status" value="1"/>
</dbReference>
<dbReference type="InterPro" id="IPR027417">
    <property type="entry name" value="P-loop_NTPase"/>
</dbReference>
<evidence type="ECO:0000256" key="10">
    <source>
        <dbReference type="RuleBase" id="RU000577"/>
    </source>
</evidence>
<dbReference type="GO" id="GO:0005737">
    <property type="term" value="C:cytoplasm"/>
    <property type="evidence" value="ECO:0007669"/>
    <property type="project" value="UniProtKB-SubCell"/>
</dbReference>
<dbReference type="InterPro" id="IPR020591">
    <property type="entry name" value="Chromosome_initiator_DnaA-like"/>
</dbReference>
<evidence type="ECO:0000256" key="9">
    <source>
        <dbReference type="NCBIfam" id="TIGR00362"/>
    </source>
</evidence>
<dbReference type="PANTHER" id="PTHR30050">
    <property type="entry name" value="CHROMOSOMAL REPLICATION INITIATOR PROTEIN DNAA"/>
    <property type="match status" value="1"/>
</dbReference>
<accession>A0A1G2FZ13</accession>
<comment type="subunit">
    <text evidence="8">Oligomerizes as a right-handed, spiral filament on DNA at oriC.</text>
</comment>
<evidence type="ECO:0000256" key="2">
    <source>
        <dbReference type="ARBA" id="ARBA00022490"/>
    </source>
</evidence>
<name>A0A1G2FZ13_9BACT</name>
<dbReference type="InterPro" id="IPR024633">
    <property type="entry name" value="DnaA_N_dom"/>
</dbReference>
<dbReference type="GO" id="GO:0005886">
    <property type="term" value="C:plasma membrane"/>
    <property type="evidence" value="ECO:0007669"/>
    <property type="project" value="TreeGrafter"/>
</dbReference>
<dbReference type="GO" id="GO:0006275">
    <property type="term" value="P:regulation of DNA replication"/>
    <property type="evidence" value="ECO:0007669"/>
    <property type="project" value="UniProtKB-UniRule"/>
</dbReference>
<dbReference type="InterPro" id="IPR001957">
    <property type="entry name" value="Chromosome_initiator_DnaA"/>
</dbReference>
<dbReference type="Gene3D" id="3.30.300.180">
    <property type="match status" value="1"/>
</dbReference>
<dbReference type="InterPro" id="IPR013317">
    <property type="entry name" value="DnaA_dom"/>
</dbReference>
<feature type="binding site" evidence="8">
    <location>
        <position position="162"/>
    </location>
    <ligand>
        <name>ATP</name>
        <dbReference type="ChEBI" id="CHEBI:30616"/>
    </ligand>
</feature>
<comment type="domain">
    <text evidence="8">Domain I is involved in oligomerization and binding regulators, domain II is flexibile and of varying length in different bacteria, domain III forms the AAA+ region, while domain IV binds dsDNA.</text>
</comment>
<dbReference type="Pfam" id="PF00308">
    <property type="entry name" value="Bac_DnaA"/>
    <property type="match status" value="1"/>
</dbReference>
<evidence type="ECO:0000256" key="11">
    <source>
        <dbReference type="RuleBase" id="RU004227"/>
    </source>
</evidence>
<evidence type="ECO:0000256" key="3">
    <source>
        <dbReference type="ARBA" id="ARBA00022705"/>
    </source>
</evidence>
<dbReference type="Pfam" id="PF08299">
    <property type="entry name" value="Bac_DnaA_C"/>
    <property type="match status" value="1"/>
</dbReference>
<dbReference type="Gene3D" id="1.10.8.60">
    <property type="match status" value="1"/>
</dbReference>
<keyword evidence="5 8" id="KW-0067">ATP-binding</keyword>
<comment type="similarity">
    <text evidence="1 8 11">Belongs to the DnaA family.</text>
</comment>
<keyword evidence="2 8" id="KW-0963">Cytoplasm</keyword>
<evidence type="ECO:0000256" key="5">
    <source>
        <dbReference type="ARBA" id="ARBA00022840"/>
    </source>
</evidence>
<dbReference type="SUPFAM" id="SSF48295">
    <property type="entry name" value="TrpR-like"/>
    <property type="match status" value="1"/>
</dbReference>
<reference evidence="14 15" key="1">
    <citation type="journal article" date="2016" name="Nat. Commun.">
        <title>Thousands of microbial genomes shed light on interconnected biogeochemical processes in an aquifer system.</title>
        <authorList>
            <person name="Anantharaman K."/>
            <person name="Brown C.T."/>
            <person name="Hug L.A."/>
            <person name="Sharon I."/>
            <person name="Castelle C.J."/>
            <person name="Probst A.J."/>
            <person name="Thomas B.C."/>
            <person name="Singh A."/>
            <person name="Wilkins M.J."/>
            <person name="Karaoz U."/>
            <person name="Brodie E.L."/>
            <person name="Williams K.H."/>
            <person name="Hubbard S.S."/>
            <person name="Banfield J.F."/>
        </authorList>
    </citation>
    <scope>NUCLEOTIDE SEQUENCE [LARGE SCALE GENOMIC DNA]</scope>
</reference>
<dbReference type="GO" id="GO:0005524">
    <property type="term" value="F:ATP binding"/>
    <property type="evidence" value="ECO:0007669"/>
    <property type="project" value="UniProtKB-UniRule"/>
</dbReference>
<evidence type="ECO:0000313" key="15">
    <source>
        <dbReference type="Proteomes" id="UP000176700"/>
    </source>
</evidence>
<dbReference type="CDD" id="cd00009">
    <property type="entry name" value="AAA"/>
    <property type="match status" value="1"/>
</dbReference>
<feature type="binding site" evidence="8">
    <location>
        <position position="163"/>
    </location>
    <ligand>
        <name>ATP</name>
        <dbReference type="ChEBI" id="CHEBI:30616"/>
    </ligand>
</feature>
<dbReference type="InterPro" id="IPR010921">
    <property type="entry name" value="Trp_repressor/repl_initiator"/>
</dbReference>
<comment type="subcellular location">
    <subcellularLocation>
        <location evidence="8">Cytoplasm</location>
    </subcellularLocation>
</comment>
<dbReference type="FunFam" id="3.40.50.300:FF:000668">
    <property type="entry name" value="Chromosomal replication initiator protein DnaA"/>
    <property type="match status" value="1"/>
</dbReference>
<dbReference type="PRINTS" id="PR00051">
    <property type="entry name" value="DNAA"/>
</dbReference>
<keyword evidence="7 8" id="KW-0238">DNA-binding</keyword>
<organism evidence="14 15">
    <name type="scientific">Candidatus Ryanbacteria bacterium RIFCSPHIGHO2_01_45_13</name>
    <dbReference type="NCBI Taxonomy" id="1802112"/>
    <lineage>
        <taxon>Bacteria</taxon>
        <taxon>Candidatus Ryaniibacteriota</taxon>
    </lineage>
</organism>
<evidence type="ECO:0000256" key="8">
    <source>
        <dbReference type="HAMAP-Rule" id="MF_00377"/>
    </source>
</evidence>